<dbReference type="Proteomes" id="UP001596098">
    <property type="component" value="Unassembled WGS sequence"/>
</dbReference>
<reference evidence="2" key="1">
    <citation type="journal article" date="2019" name="Int. J. Syst. Evol. Microbiol.">
        <title>The Global Catalogue of Microorganisms (GCM) 10K type strain sequencing project: providing services to taxonomists for standard genome sequencing and annotation.</title>
        <authorList>
            <consortium name="The Broad Institute Genomics Platform"/>
            <consortium name="The Broad Institute Genome Sequencing Center for Infectious Disease"/>
            <person name="Wu L."/>
            <person name="Ma J."/>
        </authorList>
    </citation>
    <scope>NUCLEOTIDE SEQUENCE [LARGE SCALE GENOMIC DNA]</scope>
    <source>
        <strain evidence="2">DFY28</strain>
    </source>
</reference>
<organism evidence="1 2">
    <name type="scientific">Nocardioides yefusunii</name>
    <dbReference type="NCBI Taxonomy" id="2500546"/>
    <lineage>
        <taxon>Bacteria</taxon>
        <taxon>Bacillati</taxon>
        <taxon>Actinomycetota</taxon>
        <taxon>Actinomycetes</taxon>
        <taxon>Propionibacteriales</taxon>
        <taxon>Nocardioidaceae</taxon>
        <taxon>Nocardioides</taxon>
    </lineage>
</organism>
<dbReference type="EMBL" id="JBHSQI010000002">
    <property type="protein sequence ID" value="MFC6152669.1"/>
    <property type="molecule type" value="Genomic_DNA"/>
</dbReference>
<gene>
    <name evidence="1" type="ORF">ACFPWU_03185</name>
</gene>
<evidence type="ECO:0000313" key="2">
    <source>
        <dbReference type="Proteomes" id="UP001596098"/>
    </source>
</evidence>
<sequence length="101" mass="10484">MSPLSPETARLLVVAEDPTALALPDDAARLTVVAQNADQVSDSLDDLLAPLTSLEVVLLVGPLASETWRRHGAFQLHLTLIDAPTAEHVPGALAGALAMLG</sequence>
<dbReference type="RefSeq" id="WP_128219672.1">
    <property type="nucleotide sequence ID" value="NZ_CP034929.1"/>
</dbReference>
<comment type="caution">
    <text evidence="1">The sequence shown here is derived from an EMBL/GenBank/DDBJ whole genome shotgun (WGS) entry which is preliminary data.</text>
</comment>
<proteinExistence type="predicted"/>
<protein>
    <submittedName>
        <fullName evidence="1">Uncharacterized protein</fullName>
    </submittedName>
</protein>
<keyword evidence="2" id="KW-1185">Reference proteome</keyword>
<accession>A0ABW1QVS1</accession>
<evidence type="ECO:0000313" key="1">
    <source>
        <dbReference type="EMBL" id="MFC6152669.1"/>
    </source>
</evidence>
<name>A0ABW1QVS1_9ACTN</name>